<feature type="transmembrane region" description="Helical" evidence="7">
    <location>
        <begin position="224"/>
        <end position="244"/>
    </location>
</feature>
<evidence type="ECO:0000259" key="8">
    <source>
        <dbReference type="PROSITE" id="PS51225"/>
    </source>
</evidence>
<evidence type="ECO:0000256" key="2">
    <source>
        <dbReference type="ARBA" id="ARBA00022692"/>
    </source>
</evidence>
<evidence type="ECO:0000256" key="6">
    <source>
        <dbReference type="SAM" id="MobiDB-lite"/>
    </source>
</evidence>
<proteinExistence type="predicted"/>
<dbReference type="KEGG" id="goe:100898288"/>
<gene>
    <name evidence="10" type="primary">LOC100898288</name>
</gene>
<name>A0AAJ6QXP6_9ACAR</name>
<dbReference type="Pfam" id="PF01284">
    <property type="entry name" value="MARVEL"/>
    <property type="match status" value="1"/>
</dbReference>
<evidence type="ECO:0000256" key="3">
    <source>
        <dbReference type="ARBA" id="ARBA00022989"/>
    </source>
</evidence>
<feature type="transmembrane region" description="Helical" evidence="7">
    <location>
        <begin position="264"/>
        <end position="287"/>
    </location>
</feature>
<dbReference type="InterPro" id="IPR050578">
    <property type="entry name" value="MARVEL-CKLF_proteins"/>
</dbReference>
<feature type="transmembrane region" description="Helical" evidence="7">
    <location>
        <begin position="189"/>
        <end position="212"/>
    </location>
</feature>
<evidence type="ECO:0000313" key="9">
    <source>
        <dbReference type="Proteomes" id="UP000694867"/>
    </source>
</evidence>
<dbReference type="PANTHER" id="PTHR22776:SF97">
    <property type="entry name" value="RE01453P"/>
    <property type="match status" value="1"/>
</dbReference>
<feature type="compositionally biased region" description="Basic and acidic residues" evidence="6">
    <location>
        <begin position="91"/>
        <end position="101"/>
    </location>
</feature>
<evidence type="ECO:0000256" key="7">
    <source>
        <dbReference type="SAM" id="Phobius"/>
    </source>
</evidence>
<dbReference type="Proteomes" id="UP000694867">
    <property type="component" value="Unplaced"/>
</dbReference>
<evidence type="ECO:0000256" key="4">
    <source>
        <dbReference type="ARBA" id="ARBA00023136"/>
    </source>
</evidence>
<feature type="domain" description="MARVEL" evidence="8">
    <location>
        <begin position="156"/>
        <end position="290"/>
    </location>
</feature>
<comment type="subcellular location">
    <subcellularLocation>
        <location evidence="1">Membrane</location>
        <topology evidence="1">Multi-pass membrane protein</topology>
    </subcellularLocation>
</comment>
<reference evidence="10" key="1">
    <citation type="submission" date="2025-08" db="UniProtKB">
        <authorList>
            <consortium name="RefSeq"/>
        </authorList>
    </citation>
    <scope>IDENTIFICATION</scope>
</reference>
<dbReference type="InterPro" id="IPR008253">
    <property type="entry name" value="Marvel"/>
</dbReference>
<dbReference type="RefSeq" id="XP_003747222.1">
    <property type="nucleotide sequence ID" value="XM_003747174.2"/>
</dbReference>
<dbReference type="AlphaFoldDB" id="A0AAJ6QXP6"/>
<keyword evidence="2 5" id="KW-0812">Transmembrane</keyword>
<accession>A0AAJ6QXP6</accession>
<dbReference type="GO" id="GO:0016020">
    <property type="term" value="C:membrane"/>
    <property type="evidence" value="ECO:0007669"/>
    <property type="project" value="UniProtKB-SubCell"/>
</dbReference>
<feature type="compositionally biased region" description="Basic and acidic residues" evidence="6">
    <location>
        <begin position="23"/>
        <end position="33"/>
    </location>
</feature>
<evidence type="ECO:0000256" key="1">
    <source>
        <dbReference type="ARBA" id="ARBA00004141"/>
    </source>
</evidence>
<feature type="region of interest" description="Disordered" evidence="6">
    <location>
        <begin position="1"/>
        <end position="126"/>
    </location>
</feature>
<protein>
    <submittedName>
        <fullName evidence="10">Uncharacterized protein LOC100898288</fullName>
    </submittedName>
</protein>
<feature type="transmembrane region" description="Helical" evidence="7">
    <location>
        <begin position="163"/>
        <end position="183"/>
    </location>
</feature>
<dbReference type="PROSITE" id="PS51225">
    <property type="entry name" value="MARVEL"/>
    <property type="match status" value="1"/>
</dbReference>
<dbReference type="PANTHER" id="PTHR22776">
    <property type="entry name" value="MARVEL-CONTAINING POTENTIAL LIPID RAFT-ASSOCIATED PROTEIN"/>
    <property type="match status" value="1"/>
</dbReference>
<keyword evidence="3 7" id="KW-1133">Transmembrane helix</keyword>
<evidence type="ECO:0000313" key="10">
    <source>
        <dbReference type="RefSeq" id="XP_003747222.1"/>
    </source>
</evidence>
<evidence type="ECO:0000256" key="5">
    <source>
        <dbReference type="PROSITE-ProRule" id="PRU00581"/>
    </source>
</evidence>
<organism evidence="9 10">
    <name type="scientific">Galendromus occidentalis</name>
    <name type="common">western predatory mite</name>
    <dbReference type="NCBI Taxonomy" id="34638"/>
    <lineage>
        <taxon>Eukaryota</taxon>
        <taxon>Metazoa</taxon>
        <taxon>Ecdysozoa</taxon>
        <taxon>Arthropoda</taxon>
        <taxon>Chelicerata</taxon>
        <taxon>Arachnida</taxon>
        <taxon>Acari</taxon>
        <taxon>Parasitiformes</taxon>
        <taxon>Mesostigmata</taxon>
        <taxon>Gamasina</taxon>
        <taxon>Phytoseioidea</taxon>
        <taxon>Phytoseiidae</taxon>
        <taxon>Typhlodrominae</taxon>
        <taxon>Galendromus</taxon>
    </lineage>
</organism>
<sequence>MERHYHQPYQPAYSSPNAQYDRSFPDRVQERTYEQPQTSPFKPDPSFRAEPTYSSREPSHGLRESSFGSREPGYGGRESSYNSSQEPAYSRPHEDPYRAPRDGSYNPYEQPQPSPSQGPPLDYRTQVNTSRSGRLTTTFKAEPIPIGEGLRLNPGYFKTCPGIIKIIQIILGMVCLGFSTPALTGCARFFLFVTATCYILTVLLCIIIILGIDRALFQIPWLTGELVYTAIAAVCFSLASLILLADIASYDWPGSDYRAIRDQYIGAGIFGICQAVAYGFGMFFLFIDWKGTRPVPPPRTVTTN</sequence>
<keyword evidence="9" id="KW-1185">Reference proteome</keyword>
<keyword evidence="4 5" id="KW-0472">Membrane</keyword>
<dbReference type="GeneID" id="100898288"/>